<dbReference type="AlphaFoldDB" id="I3D0Q9"/>
<dbReference type="Proteomes" id="UP000003423">
    <property type="component" value="Unassembled WGS sequence"/>
</dbReference>
<gene>
    <name evidence="1" type="ORF">BD31_I1770</name>
</gene>
<proteinExistence type="predicted"/>
<accession>I3D0Q9</accession>
<organism evidence="1 2">
    <name type="scientific">Candidatus Nitrosopumilus salarius BD31</name>
    <dbReference type="NCBI Taxonomy" id="859350"/>
    <lineage>
        <taxon>Archaea</taxon>
        <taxon>Nitrososphaerota</taxon>
        <taxon>Nitrososphaeria</taxon>
        <taxon>Nitrosopumilales</taxon>
        <taxon>Nitrosopumilaceae</taxon>
        <taxon>Nitrosopumilus</taxon>
    </lineage>
</organism>
<protein>
    <submittedName>
        <fullName evidence="1">Uncharacterized protein</fullName>
    </submittedName>
</protein>
<dbReference type="PATRIC" id="fig|859350.6.peg.1637"/>
<keyword evidence="2" id="KW-1185">Reference proteome</keyword>
<name>I3D0Q9_9ARCH</name>
<dbReference type="EMBL" id="AEXL02000131">
    <property type="protein sequence ID" value="EIJ65302.1"/>
    <property type="molecule type" value="Genomic_DNA"/>
</dbReference>
<comment type="caution">
    <text evidence="1">The sequence shown here is derived from an EMBL/GenBank/DDBJ whole genome shotgun (WGS) entry which is preliminary data.</text>
</comment>
<evidence type="ECO:0000313" key="2">
    <source>
        <dbReference type="Proteomes" id="UP000003423"/>
    </source>
</evidence>
<reference evidence="1 2" key="1">
    <citation type="journal article" date="2012" name="J. Bacteriol.">
        <title>Genome sequence of "Candidatus Nitrosopumilus salaria" BD31, an ammonia-oxidizing archaeon from the San Francisco Bay estuary.</title>
        <authorList>
            <person name="Mosier A.C."/>
            <person name="Allen E.E."/>
            <person name="Kim M."/>
            <person name="Ferriera S."/>
            <person name="Francis C.A."/>
        </authorList>
    </citation>
    <scope>NUCLEOTIDE SEQUENCE [LARGE SCALE GENOMIC DNA]</scope>
    <source>
        <strain evidence="1 2">BD31</strain>
    </source>
</reference>
<evidence type="ECO:0000313" key="1">
    <source>
        <dbReference type="EMBL" id="EIJ65302.1"/>
    </source>
</evidence>
<sequence length="100" mass="11457">MGRLVGGSFKDGIQPLDNDLQRQMLYMQSRIELSLKSEFNNSLGFVNYVVTYRDNVVIINIPSDSQKYHILISAERDSNVNEIIHDVTDLFKEMEGMSIT</sequence>